<dbReference type="RefSeq" id="XP_031926311.1">
    <property type="nucleotide sequence ID" value="XM_032072795.1"/>
</dbReference>
<dbReference type="EMBL" id="ML737681">
    <property type="protein sequence ID" value="KAE8363230.1"/>
    <property type="molecule type" value="Genomic_DNA"/>
</dbReference>
<protein>
    <submittedName>
        <fullName evidence="1">Isoprenoid synthase domain-containing protein</fullName>
    </submittedName>
</protein>
<name>A0A5N7A3Z6_9EURO</name>
<proteinExistence type="predicted"/>
<evidence type="ECO:0000313" key="1">
    <source>
        <dbReference type="EMBL" id="KAE8363230.1"/>
    </source>
</evidence>
<accession>A0A5N7A3Z6</accession>
<gene>
    <name evidence="1" type="ORF">BDV27DRAFT_158985</name>
</gene>
<evidence type="ECO:0000313" key="2">
    <source>
        <dbReference type="Proteomes" id="UP000326268"/>
    </source>
</evidence>
<dbReference type="Proteomes" id="UP000326268">
    <property type="component" value="Unassembled WGS sequence"/>
</dbReference>
<dbReference type="Gene3D" id="1.10.600.10">
    <property type="entry name" value="Farnesyl Diphosphate Synthase"/>
    <property type="match status" value="1"/>
</dbReference>
<reference evidence="1 2" key="1">
    <citation type="submission" date="2019-04" db="EMBL/GenBank/DDBJ databases">
        <title>Friends and foes A comparative genomics studyof 23 Aspergillus species from section Flavi.</title>
        <authorList>
            <consortium name="DOE Joint Genome Institute"/>
            <person name="Kjaerbolling I."/>
            <person name="Vesth T."/>
            <person name="Frisvad J.C."/>
            <person name="Nybo J.L."/>
            <person name="Theobald S."/>
            <person name="Kildgaard S."/>
            <person name="Isbrandt T."/>
            <person name="Kuo A."/>
            <person name="Sato A."/>
            <person name="Lyhne E.K."/>
            <person name="Kogle M.E."/>
            <person name="Wiebenga A."/>
            <person name="Kun R.S."/>
            <person name="Lubbers R.J."/>
            <person name="Makela M.R."/>
            <person name="Barry K."/>
            <person name="Chovatia M."/>
            <person name="Clum A."/>
            <person name="Daum C."/>
            <person name="Haridas S."/>
            <person name="He G."/>
            <person name="LaButti K."/>
            <person name="Lipzen A."/>
            <person name="Mondo S."/>
            <person name="Riley R."/>
            <person name="Salamov A."/>
            <person name="Simmons B.A."/>
            <person name="Magnuson J.K."/>
            <person name="Henrissat B."/>
            <person name="Mortensen U.H."/>
            <person name="Larsen T.O."/>
            <person name="Devries R.P."/>
            <person name="Grigoriev I.V."/>
            <person name="Machida M."/>
            <person name="Baker S.E."/>
            <person name="Andersen M.R."/>
        </authorList>
    </citation>
    <scope>NUCLEOTIDE SEQUENCE [LARGE SCALE GENOMIC DNA]</scope>
    <source>
        <strain evidence="1 2">CBS 763.97</strain>
    </source>
</reference>
<dbReference type="OrthoDB" id="4526840at2759"/>
<organism evidence="1 2">
    <name type="scientific">Aspergillus caelatus</name>
    <dbReference type="NCBI Taxonomy" id="61420"/>
    <lineage>
        <taxon>Eukaryota</taxon>
        <taxon>Fungi</taxon>
        <taxon>Dikarya</taxon>
        <taxon>Ascomycota</taxon>
        <taxon>Pezizomycotina</taxon>
        <taxon>Eurotiomycetes</taxon>
        <taxon>Eurotiomycetidae</taxon>
        <taxon>Eurotiales</taxon>
        <taxon>Aspergillaceae</taxon>
        <taxon>Aspergillus</taxon>
        <taxon>Aspergillus subgen. Circumdati</taxon>
    </lineage>
</organism>
<dbReference type="InterPro" id="IPR008949">
    <property type="entry name" value="Isoprenoid_synthase_dom_sf"/>
</dbReference>
<sequence length="332" mass="37614">MLRYEYSVEVDKSALEGTGFCITFPIRVHREDGLARAVSAQFLQDYSAATEQKSLDLSLGASCPLGHFASLVIPECCPKRLPYAAKMFEYMHFEDDRLEAPKSATERQNVSEYIAFGMPSSFGQIWGKIWGSCSKYRRLQISLLVEGIWQCGAGILSMVAHFRDVCGENAQDNKLTTFDEYLEHRVTVGGWIALLEFVRHVMGITLVAREKAAVRDVIHPLHIFMALSNDYFSYKKEKFLHERQERPGIVYNAVAIVAEQDSLTEEQALKLIRDKIIQAELTHHEELESLKQNGPWSQDMVRYIEACRLAAGGLFLMTATTPRMVVDAHDAR</sequence>
<keyword evidence="2" id="KW-1185">Reference proteome</keyword>
<dbReference type="Pfam" id="PF19086">
    <property type="entry name" value="Terpene_syn_C_2"/>
    <property type="match status" value="1"/>
</dbReference>
<dbReference type="AlphaFoldDB" id="A0A5N7A3Z6"/>
<dbReference type="SUPFAM" id="SSF48576">
    <property type="entry name" value="Terpenoid synthases"/>
    <property type="match status" value="1"/>
</dbReference>
<dbReference type="GeneID" id="43657241"/>